<comment type="similarity">
    <text evidence="1">Belongs to the heat shock protein 90 family.</text>
</comment>
<dbReference type="SUPFAM" id="SSF54211">
    <property type="entry name" value="Ribosomal protein S5 domain 2-like"/>
    <property type="match status" value="1"/>
</dbReference>
<name>A0ABM0GQ35_SACKO</name>
<dbReference type="Pfam" id="PF00183">
    <property type="entry name" value="HSP90"/>
    <property type="match status" value="1"/>
</dbReference>
<protein>
    <submittedName>
        <fullName evidence="6">Heat shock protein 75 kDa, mitochondrial-like</fullName>
    </submittedName>
</protein>
<dbReference type="InterPro" id="IPR020575">
    <property type="entry name" value="Hsp90_N"/>
</dbReference>
<dbReference type="SUPFAM" id="SSF55874">
    <property type="entry name" value="ATPase domain of HSP90 chaperone/DNA topoisomerase II/histidine kinase"/>
    <property type="match status" value="1"/>
</dbReference>
<reference evidence="6" key="1">
    <citation type="submission" date="2025-08" db="UniProtKB">
        <authorList>
            <consortium name="RefSeq"/>
        </authorList>
    </citation>
    <scope>IDENTIFICATION</scope>
    <source>
        <tissue evidence="6">Testes</tissue>
    </source>
</reference>
<dbReference type="Gene3D" id="1.20.120.790">
    <property type="entry name" value="Heat shock protein 90, C-terminal domain"/>
    <property type="match status" value="1"/>
</dbReference>
<evidence type="ECO:0000256" key="3">
    <source>
        <dbReference type="ARBA" id="ARBA00022840"/>
    </source>
</evidence>
<dbReference type="InterPro" id="IPR020568">
    <property type="entry name" value="Ribosomal_Su5_D2-typ_SF"/>
</dbReference>
<dbReference type="PANTHER" id="PTHR11528">
    <property type="entry name" value="HEAT SHOCK PROTEIN 90 FAMILY MEMBER"/>
    <property type="match status" value="1"/>
</dbReference>
<dbReference type="Gene3D" id="3.40.50.11260">
    <property type="match status" value="1"/>
</dbReference>
<dbReference type="Proteomes" id="UP000694865">
    <property type="component" value="Unplaced"/>
</dbReference>
<dbReference type="PIRSF" id="PIRSF002583">
    <property type="entry name" value="Hsp90"/>
    <property type="match status" value="1"/>
</dbReference>
<keyword evidence="4" id="KW-0143">Chaperone</keyword>
<organism evidence="5 6">
    <name type="scientific">Saccoglossus kowalevskii</name>
    <name type="common">Acorn worm</name>
    <dbReference type="NCBI Taxonomy" id="10224"/>
    <lineage>
        <taxon>Eukaryota</taxon>
        <taxon>Metazoa</taxon>
        <taxon>Hemichordata</taxon>
        <taxon>Enteropneusta</taxon>
        <taxon>Harrimaniidae</taxon>
        <taxon>Saccoglossus</taxon>
    </lineage>
</organism>
<evidence type="ECO:0000313" key="6">
    <source>
        <dbReference type="RefSeq" id="XP_002734835.2"/>
    </source>
</evidence>
<sequence>MTKDELISNLGTIARSGSKAFIKDLQEKGVEADSSNSIIGQFGVGFYSAFMVGDKVEVFSKSQKPGSQAYRWSSDGSGSFELVEADGVQNGTKIVIHLKKDCWKYGIENDVKDVVKKYSNFVGVPIFLNGKRLNTVQALWMMDSKDITDQQHEDFYNFLSDSQGTPRYVLQYRADAPVNIRSLFYFPDHTPTVWEFTRDHGNRVSLYSRKILIQPKAESILPKWLRFVRGIVDSEDIPLNLSRELLQNSILIRKLRSVLTNRIVRYLQDQAKKDRVKYDKFIQDYGVFLREGIVTSDEQSEKEEIAKLLRYESSTQPEGHKVGLLDYCNRMEAGQRHIYYLCTPSRKIAESSPYFEAAKNRNFEVLFCYDEYDELSLLQLREFDKKIVTSVENEMMATSDKETTLEGVGGEGHLSVVETDSLVEYLKTALGKKVAQIKVSKRLDNHPAMVTVMEMGAARHFLKNALKGRSEEEKLQVLQPMLEINTSHPIMKKLYELKTSDPPLARLVAEQVYDNSMMAAGLMEDPRTMLNRLNEMMTKSLNKL</sequence>
<keyword evidence="3" id="KW-0067">ATP-binding</keyword>
<dbReference type="InterPro" id="IPR037196">
    <property type="entry name" value="HSP90_C"/>
</dbReference>
<dbReference type="RefSeq" id="XP_002734835.2">
    <property type="nucleotide sequence ID" value="XM_002734789.2"/>
</dbReference>
<evidence type="ECO:0000256" key="4">
    <source>
        <dbReference type="ARBA" id="ARBA00023186"/>
    </source>
</evidence>
<dbReference type="PRINTS" id="PR00775">
    <property type="entry name" value="HEATSHOCK90"/>
</dbReference>
<dbReference type="GeneID" id="100369319"/>
<dbReference type="InterPro" id="IPR001404">
    <property type="entry name" value="Hsp90_fam"/>
</dbReference>
<evidence type="ECO:0000256" key="1">
    <source>
        <dbReference type="ARBA" id="ARBA00008239"/>
    </source>
</evidence>
<gene>
    <name evidence="6" type="primary">LOC100369319</name>
</gene>
<dbReference type="NCBIfam" id="NF003555">
    <property type="entry name" value="PRK05218.1"/>
    <property type="match status" value="1"/>
</dbReference>
<dbReference type="SUPFAM" id="SSF110942">
    <property type="entry name" value="HSP90 C-terminal domain"/>
    <property type="match status" value="1"/>
</dbReference>
<evidence type="ECO:0000313" key="5">
    <source>
        <dbReference type="Proteomes" id="UP000694865"/>
    </source>
</evidence>
<dbReference type="Gene3D" id="3.30.230.80">
    <property type="match status" value="1"/>
</dbReference>
<dbReference type="Gene3D" id="3.30.565.10">
    <property type="entry name" value="Histidine kinase-like ATPase, C-terminal domain"/>
    <property type="match status" value="1"/>
</dbReference>
<dbReference type="InterPro" id="IPR036890">
    <property type="entry name" value="HATPase_C_sf"/>
</dbReference>
<evidence type="ECO:0000256" key="2">
    <source>
        <dbReference type="ARBA" id="ARBA00022741"/>
    </source>
</evidence>
<proteinExistence type="inferred from homology"/>
<keyword evidence="5" id="KW-1185">Reference proteome</keyword>
<keyword evidence="2" id="KW-0547">Nucleotide-binding</keyword>
<accession>A0ABM0GQ35</accession>